<evidence type="ECO:0000256" key="1">
    <source>
        <dbReference type="SAM" id="MobiDB-lite"/>
    </source>
</evidence>
<gene>
    <name evidence="2" type="ORF">NQ317_008301</name>
</gene>
<reference evidence="2" key="1">
    <citation type="journal article" date="2023" name="Insect Mol. Biol.">
        <title>Genome sequencing provides insights into the evolution of gene families encoding plant cell wall-degrading enzymes in longhorned beetles.</title>
        <authorList>
            <person name="Shin N.R."/>
            <person name="Okamura Y."/>
            <person name="Kirsch R."/>
            <person name="Pauchet Y."/>
        </authorList>
    </citation>
    <scope>NUCLEOTIDE SEQUENCE</scope>
    <source>
        <strain evidence="2">MMC_N1</strain>
    </source>
</reference>
<feature type="compositionally biased region" description="Polar residues" evidence="1">
    <location>
        <begin position="1"/>
        <end position="16"/>
    </location>
</feature>
<dbReference type="Pfam" id="PF03564">
    <property type="entry name" value="DUF1759"/>
    <property type="match status" value="1"/>
</dbReference>
<sequence>MRRVHSQNSPSTSNQSHRSHNAIKHYGVKLPTIELPNVSGAYEKWLEFRDLYVSLIHNCESIEPIQKFHYLRASLEGPAAQCIKYLEFSATKYDVAW</sequence>
<feature type="region of interest" description="Disordered" evidence="1">
    <location>
        <begin position="1"/>
        <end position="20"/>
    </location>
</feature>
<name>A0ABQ9J242_9CUCU</name>
<accession>A0ABQ9J242</accession>
<evidence type="ECO:0000313" key="3">
    <source>
        <dbReference type="Proteomes" id="UP001162164"/>
    </source>
</evidence>
<proteinExistence type="predicted"/>
<dbReference type="InterPro" id="IPR005312">
    <property type="entry name" value="DUF1759"/>
</dbReference>
<comment type="caution">
    <text evidence="2">The sequence shown here is derived from an EMBL/GenBank/DDBJ whole genome shotgun (WGS) entry which is preliminary data.</text>
</comment>
<evidence type="ECO:0000313" key="2">
    <source>
        <dbReference type="EMBL" id="KAJ8970790.1"/>
    </source>
</evidence>
<feature type="non-terminal residue" evidence="2">
    <location>
        <position position="97"/>
    </location>
</feature>
<dbReference type="Proteomes" id="UP001162164">
    <property type="component" value="Unassembled WGS sequence"/>
</dbReference>
<organism evidence="2 3">
    <name type="scientific">Molorchus minor</name>
    <dbReference type="NCBI Taxonomy" id="1323400"/>
    <lineage>
        <taxon>Eukaryota</taxon>
        <taxon>Metazoa</taxon>
        <taxon>Ecdysozoa</taxon>
        <taxon>Arthropoda</taxon>
        <taxon>Hexapoda</taxon>
        <taxon>Insecta</taxon>
        <taxon>Pterygota</taxon>
        <taxon>Neoptera</taxon>
        <taxon>Endopterygota</taxon>
        <taxon>Coleoptera</taxon>
        <taxon>Polyphaga</taxon>
        <taxon>Cucujiformia</taxon>
        <taxon>Chrysomeloidea</taxon>
        <taxon>Cerambycidae</taxon>
        <taxon>Lamiinae</taxon>
        <taxon>Monochamini</taxon>
        <taxon>Molorchus</taxon>
    </lineage>
</organism>
<dbReference type="EMBL" id="JAPWTJ010001575">
    <property type="protein sequence ID" value="KAJ8970790.1"/>
    <property type="molecule type" value="Genomic_DNA"/>
</dbReference>
<keyword evidence="3" id="KW-1185">Reference proteome</keyword>
<protein>
    <submittedName>
        <fullName evidence="2">Uncharacterized protein</fullName>
    </submittedName>
</protein>